<keyword evidence="6" id="KW-0969">Cilium</keyword>
<keyword evidence="6" id="KW-0282">Flagellum</keyword>
<evidence type="ECO:0000313" key="7">
    <source>
        <dbReference type="Proteomes" id="UP000007383"/>
    </source>
</evidence>
<feature type="region of interest" description="Disordered" evidence="4">
    <location>
        <begin position="493"/>
        <end position="519"/>
    </location>
</feature>
<feature type="region of interest" description="Disordered" evidence="4">
    <location>
        <begin position="173"/>
        <end position="210"/>
    </location>
</feature>
<evidence type="ECO:0000256" key="1">
    <source>
        <dbReference type="ARBA" id="ARBA00003944"/>
    </source>
</evidence>
<dbReference type="RefSeq" id="WP_014456130.1">
    <property type="nucleotide sequence ID" value="NC_017098.1"/>
</dbReference>
<sequence length="547" mass="58467">MTLDFLQVNPERSTVLEQAGSFGVLPVSTGPSFYELLTRPGDSVRENPPDPSAYPPPDTTNQASEDDPLEDADNPDRDRIDHRAVAELLQHLPPQTQPDSGERGLSLDAARLADRVADAARALAESEQVSDESGELRAAEHEGDRLSIEEIEQIRSDAGLSDAGAADRIASLLDTQKSSRVHPDESTGTSVKDSRSAGASSEVSRLSASAEEAEAAVARRIQRAAAAHMAAEAGQEDARAAAEPPARTALQQLKVPGEESDTRESGVVRQAAGRDAAEGSRRTLVQIVDLRRDDRPTRIEQFRAELRQEAGGRSAGLRGEAAGRGGSSFAGQDTNSGGSGGQPGQDFGSRNGFAREIMDRFFRGDSGTSRQGDAGEPAFAAMMQRTQSVQPMPQQLSADAARMLSGKFQEHLSSDIVRQAKFVLRDGDAGEIRLRLRPESLGSVQIMLDVEDSVIAARILVENSSVRQVFEQQAAELVRAFEEAGLALGSMEVSVGNEDNPGTPGESAEPRQLHADRQDSRHVEALGDSVRDIAMLGNGDRLINLMA</sequence>
<dbReference type="OrthoDB" id="371369at2"/>
<feature type="compositionally biased region" description="Pro residues" evidence="4">
    <location>
        <begin position="49"/>
        <end position="58"/>
    </location>
</feature>
<dbReference type="InterPro" id="IPR001635">
    <property type="entry name" value="Flag_hook_Flik"/>
</dbReference>
<dbReference type="Pfam" id="PF02120">
    <property type="entry name" value="Flg_hook"/>
    <property type="match status" value="1"/>
</dbReference>
<keyword evidence="3" id="KW-1005">Bacterial flagellum biogenesis</keyword>
<feature type="domain" description="Flagellar hook-length control protein-like C-terminal" evidence="5">
    <location>
        <begin position="427"/>
        <end position="501"/>
    </location>
</feature>
<feature type="compositionally biased region" description="Low complexity" evidence="4">
    <location>
        <begin position="199"/>
        <end position="210"/>
    </location>
</feature>
<feature type="region of interest" description="Disordered" evidence="4">
    <location>
        <begin position="305"/>
        <end position="351"/>
    </location>
</feature>
<gene>
    <name evidence="6" type="ordered locus">Spiaf_2099</name>
</gene>
<dbReference type="KEGG" id="sfc:Spiaf_2099"/>
<evidence type="ECO:0000256" key="3">
    <source>
        <dbReference type="ARBA" id="ARBA00022795"/>
    </source>
</evidence>
<dbReference type="eggNOG" id="COG3144">
    <property type="taxonomic scope" value="Bacteria"/>
</dbReference>
<name>H9UKV4_SPIAZ</name>
<feature type="compositionally biased region" description="Acidic residues" evidence="4">
    <location>
        <begin position="64"/>
        <end position="73"/>
    </location>
</feature>
<feature type="compositionally biased region" description="Basic and acidic residues" evidence="4">
    <location>
        <begin position="256"/>
        <end position="266"/>
    </location>
</feature>
<dbReference type="GO" id="GO:0044780">
    <property type="term" value="P:bacterial-type flagellum assembly"/>
    <property type="evidence" value="ECO:0007669"/>
    <property type="project" value="InterPro"/>
</dbReference>
<dbReference type="PRINTS" id="PR01007">
    <property type="entry name" value="FLGHOOKFLIK"/>
</dbReference>
<comment type="similarity">
    <text evidence="2">Belongs to the FliK family.</text>
</comment>
<dbReference type="EMBL" id="CP003282">
    <property type="protein sequence ID" value="AFG38147.1"/>
    <property type="molecule type" value="Genomic_DNA"/>
</dbReference>
<reference evidence="7" key="1">
    <citation type="journal article" date="2013" name="Stand. Genomic Sci.">
        <title>Complete genome sequence of the halophilic bacterium Spirochaeta africana type strain (Z-7692(T)) from the alkaline Lake Magadi in the East African Rift.</title>
        <authorList>
            <person name="Liolos K."/>
            <person name="Abt B."/>
            <person name="Scheuner C."/>
            <person name="Teshima H."/>
            <person name="Held B."/>
            <person name="Lapidus A."/>
            <person name="Nolan M."/>
            <person name="Lucas S."/>
            <person name="Deshpande S."/>
            <person name="Cheng J.F."/>
            <person name="Tapia R."/>
            <person name="Goodwin L.A."/>
            <person name="Pitluck S."/>
            <person name="Pagani I."/>
            <person name="Ivanova N."/>
            <person name="Mavromatis K."/>
            <person name="Mikhailova N."/>
            <person name="Huntemann M."/>
            <person name="Pati A."/>
            <person name="Chen A."/>
            <person name="Palaniappan K."/>
            <person name="Land M."/>
            <person name="Rohde M."/>
            <person name="Tindall B.J."/>
            <person name="Detter J.C."/>
            <person name="Goker M."/>
            <person name="Bristow J."/>
            <person name="Eisen J.A."/>
            <person name="Markowitz V."/>
            <person name="Hugenholtz P."/>
            <person name="Woyke T."/>
            <person name="Klenk H.P."/>
            <person name="Kyrpides N.C."/>
        </authorList>
    </citation>
    <scope>NUCLEOTIDE SEQUENCE</scope>
    <source>
        <strain evidence="7">ATCC 700263 / DSM 8902 / Z-7692</strain>
    </source>
</reference>
<dbReference type="GO" id="GO:0009424">
    <property type="term" value="C:bacterial-type flagellum hook"/>
    <property type="evidence" value="ECO:0007669"/>
    <property type="project" value="InterPro"/>
</dbReference>
<feature type="compositionally biased region" description="Low complexity" evidence="4">
    <location>
        <begin position="311"/>
        <end position="320"/>
    </location>
</feature>
<feature type="region of interest" description="Disordered" evidence="4">
    <location>
        <begin position="252"/>
        <end position="280"/>
    </location>
</feature>
<dbReference type="InterPro" id="IPR021136">
    <property type="entry name" value="Flagellar_hook_control-like_C"/>
</dbReference>
<organism evidence="6 7">
    <name type="scientific">Spirochaeta africana (strain ATCC 700263 / DSM 8902 / Z-7692)</name>
    <dbReference type="NCBI Taxonomy" id="889378"/>
    <lineage>
        <taxon>Bacteria</taxon>
        <taxon>Pseudomonadati</taxon>
        <taxon>Spirochaetota</taxon>
        <taxon>Spirochaetia</taxon>
        <taxon>Spirochaetales</taxon>
        <taxon>Spirochaetaceae</taxon>
        <taxon>Spirochaeta</taxon>
    </lineage>
</organism>
<dbReference type="PATRIC" id="fig|889378.3.peg.2086"/>
<protein>
    <submittedName>
        <fullName evidence="6">Flagellar hook-length control protein</fullName>
    </submittedName>
</protein>
<dbReference type="HOGENOM" id="CLU_497728_0_0_12"/>
<proteinExistence type="inferred from homology"/>
<evidence type="ECO:0000256" key="4">
    <source>
        <dbReference type="SAM" id="MobiDB-lite"/>
    </source>
</evidence>
<feature type="compositionally biased region" description="Basic and acidic residues" evidence="4">
    <location>
        <begin position="508"/>
        <end position="519"/>
    </location>
</feature>
<dbReference type="AlphaFoldDB" id="H9UKV4"/>
<feature type="compositionally biased region" description="Basic and acidic residues" evidence="4">
    <location>
        <begin position="134"/>
        <end position="144"/>
    </location>
</feature>
<comment type="function">
    <text evidence="1">Controls the length of the flagellar hook.</text>
</comment>
<accession>H9UKV4</accession>
<dbReference type="STRING" id="889378.Spiaf_2099"/>
<keyword evidence="7" id="KW-1185">Reference proteome</keyword>
<dbReference type="CDD" id="cd17470">
    <property type="entry name" value="T3SS_Flik_C"/>
    <property type="match status" value="1"/>
</dbReference>
<keyword evidence="6" id="KW-0966">Cell projection</keyword>
<dbReference type="Proteomes" id="UP000007383">
    <property type="component" value="Chromosome"/>
</dbReference>
<evidence type="ECO:0000313" key="6">
    <source>
        <dbReference type="EMBL" id="AFG38147.1"/>
    </source>
</evidence>
<dbReference type="InterPro" id="IPR038610">
    <property type="entry name" value="FliK-like_C_sf"/>
</dbReference>
<evidence type="ECO:0000259" key="5">
    <source>
        <dbReference type="Pfam" id="PF02120"/>
    </source>
</evidence>
<feature type="region of interest" description="Disordered" evidence="4">
    <location>
        <begin position="123"/>
        <end position="144"/>
    </location>
</feature>
<evidence type="ECO:0000256" key="2">
    <source>
        <dbReference type="ARBA" id="ARBA00009149"/>
    </source>
</evidence>
<feature type="region of interest" description="Disordered" evidence="4">
    <location>
        <begin position="36"/>
        <end position="82"/>
    </location>
</feature>
<dbReference type="Gene3D" id="3.30.750.140">
    <property type="match status" value="1"/>
</dbReference>